<dbReference type="PRINTS" id="PR00364">
    <property type="entry name" value="DISEASERSIST"/>
</dbReference>
<dbReference type="InterPro" id="IPR032675">
    <property type="entry name" value="LRR_dom_sf"/>
</dbReference>
<dbReference type="InterPro" id="IPR058192">
    <property type="entry name" value="WHD_ROQ1-like"/>
</dbReference>
<protein>
    <recommendedName>
        <fullName evidence="5">TIR domain-containing protein</fullName>
    </recommendedName>
</protein>
<dbReference type="Gene3D" id="3.80.10.10">
    <property type="entry name" value="Ribonuclease Inhibitor"/>
    <property type="match status" value="2"/>
</dbReference>
<dbReference type="InterPro" id="IPR001611">
    <property type="entry name" value="Leu-rich_rpt"/>
</dbReference>
<dbReference type="EMBL" id="KK914217">
    <property type="protein sequence ID" value="KDP46537.1"/>
    <property type="molecule type" value="Genomic_DNA"/>
</dbReference>
<dbReference type="Pfam" id="PF01582">
    <property type="entry name" value="TIR"/>
    <property type="match status" value="1"/>
</dbReference>
<dbReference type="Gene3D" id="3.40.50.300">
    <property type="entry name" value="P-loop containing nucleotide triphosphate hydrolases"/>
    <property type="match status" value="1"/>
</dbReference>
<dbReference type="FunFam" id="3.40.50.10140:FF:000007">
    <property type="entry name" value="Disease resistance protein (TIR-NBS-LRR class)"/>
    <property type="match status" value="1"/>
</dbReference>
<dbReference type="Pfam" id="PF00560">
    <property type="entry name" value="LRR_1"/>
    <property type="match status" value="1"/>
</dbReference>
<keyword evidence="2" id="KW-0677">Repeat</keyword>
<evidence type="ECO:0000256" key="1">
    <source>
        <dbReference type="ARBA" id="ARBA00022614"/>
    </source>
</evidence>
<dbReference type="InterPro" id="IPR058546">
    <property type="entry name" value="RPS4B/Roq1-like_LRR"/>
</dbReference>
<dbReference type="InterPro" id="IPR000157">
    <property type="entry name" value="TIR_dom"/>
</dbReference>
<dbReference type="PROSITE" id="PS51450">
    <property type="entry name" value="LRR"/>
    <property type="match status" value="1"/>
</dbReference>
<dbReference type="Pfam" id="PF23286">
    <property type="entry name" value="LRR_13"/>
    <property type="match status" value="1"/>
</dbReference>
<dbReference type="Proteomes" id="UP000027138">
    <property type="component" value="Unassembled WGS sequence"/>
</dbReference>
<reference evidence="6 7" key="1">
    <citation type="journal article" date="2014" name="PLoS ONE">
        <title>Global Analysis of Gene Expression Profiles in Physic Nut (Jatropha curcas L.) Seedlings Exposed to Salt Stress.</title>
        <authorList>
            <person name="Zhang L."/>
            <person name="Zhang C."/>
            <person name="Wu P."/>
            <person name="Chen Y."/>
            <person name="Li M."/>
            <person name="Jiang H."/>
            <person name="Wu G."/>
        </authorList>
    </citation>
    <scope>NUCLEOTIDE SEQUENCE [LARGE SCALE GENOMIC DNA]</scope>
    <source>
        <strain evidence="7">cv. GZQX0401</strain>
        <tissue evidence="6">Young leaves</tissue>
    </source>
</reference>
<dbReference type="Gene3D" id="1.10.8.430">
    <property type="entry name" value="Helical domain of apoptotic protease-activating factors"/>
    <property type="match status" value="1"/>
</dbReference>
<proteinExistence type="predicted"/>
<dbReference type="SUPFAM" id="SSF52200">
    <property type="entry name" value="Toll/Interleukin receptor TIR domain"/>
    <property type="match status" value="1"/>
</dbReference>
<dbReference type="InterPro" id="IPR044974">
    <property type="entry name" value="Disease_R_plants"/>
</dbReference>
<evidence type="ECO:0000259" key="5">
    <source>
        <dbReference type="PROSITE" id="PS50104"/>
    </source>
</evidence>
<dbReference type="InterPro" id="IPR002182">
    <property type="entry name" value="NB-ARC"/>
</dbReference>
<dbReference type="InterPro" id="IPR003591">
    <property type="entry name" value="Leu-rich_rpt_typical-subtyp"/>
</dbReference>
<dbReference type="OrthoDB" id="1936883at2759"/>
<dbReference type="SMART" id="SM00369">
    <property type="entry name" value="LRR_TYP"/>
    <property type="match status" value="3"/>
</dbReference>
<evidence type="ECO:0000313" key="7">
    <source>
        <dbReference type="Proteomes" id="UP000027138"/>
    </source>
</evidence>
<dbReference type="InterPro" id="IPR035897">
    <property type="entry name" value="Toll_tir_struct_dom_sf"/>
</dbReference>
<gene>
    <name evidence="6" type="ORF">JCGZ_08509</name>
</gene>
<dbReference type="Pfam" id="PF00931">
    <property type="entry name" value="NB-ARC"/>
    <property type="match status" value="1"/>
</dbReference>
<dbReference type="Pfam" id="PF23282">
    <property type="entry name" value="WHD_ROQ1"/>
    <property type="match status" value="1"/>
</dbReference>
<evidence type="ECO:0000256" key="4">
    <source>
        <dbReference type="ARBA" id="ARBA00023027"/>
    </source>
</evidence>
<keyword evidence="4" id="KW-0520">NAD</keyword>
<feature type="domain" description="TIR" evidence="5">
    <location>
        <begin position="32"/>
        <end position="211"/>
    </location>
</feature>
<accession>A0A067LDP9</accession>
<name>A0A067LDP9_JATCU</name>
<sequence>MASYSVASSSKAAEAGTSVSATADVAAASRVWRYDVFLSFRGEDVRNSFVSHLYKALTEKGIKTCKDDVKLDKGETIAPSLLQAIEDSRFCVVVFSKNYADSTFCLDELGKIIERIPDPKKDTKTDVLTNSKTNARDAVLPIFYDVDPSEVRKQTGVFGEGFAKSKLKFPEKVERWTLALTKAGNISGWDARNREEAILIDEIAICILGKLSHTSTNSTKGLVGMDFRVREMESKLHMGLDNVLMVGIWGMGGIGKTTIAKAVYDRIYGEFECCCFLQGVTEVASKPGLGLSHLQEQLLSKLLKEGIQKIRTLGDNFDVIKNRFQYMRVLIVLDDVDDIKQLRALAREHEWFGPGSRIIITTRDKHLLVAHGVDQIYEATVLNDNESLRLFTQHAFKNHCYSDVELNNISKLSHNVVKYAQNVPLALEVLGCHLAGKNELEWLDELHQLEMCPPKGINDVLKISFDRLDNRFQRDMFLDIACFFKGEDKDYVVKVFEGCGFFPHANLRVLIDKSLISILDNKLWMHDLVQQMGWEIVAEVVGIILDLSKIENLHINTEVFERMTKLRLLKVCYAHKSGGFEYLIQKQHCANISLSKGTNEVRIPLDSNVTLSRDFLTLSNDLRCLYWHGYPIETLPPHFYPQNLVELNMSYSNMTEFWTKRKKFDKLKFIKLSHSQKLIRTPDFTGMPNLEIIILQGCTELTEVHSSLSSLRSLKLLNLKDCSNLQNFPSEIHTSSLEILILSGCSKLQTFPVIKGDMDRLSELYLDDTAIQALPPSIEKLTGLVLLSARNCAHLKHLPCNFGNVLKQLRTIYFSGCSHLKQLLEKLEKLESLEELDVGGTTITHPPLSICSLVKLKVLSFHRCEGFPFVNIRGTMQEELDRNNIRKCFFRSLSYLTSLDLSYCNLDDVSIPTELGMLYSLKKLNLSGNNFSRLPPETIANYLEVICLADCNGLSSLPPLPCNIYWIEAPNCPELVSVHVPKLNNLCMMGFNFINCFRLGNGNATTIAVELLRQLIRKVPSHFFAEFTIIVPGNRIPVWSDFESRGSSVRISVPGDFYWNYFRGFAFWAVLEVNYDHDSLAISNNDPTMQMQFCLEFYLMHKNKKLISDTGIVLNRSYEIKGDHEWLRLIPSCTLKLIRGSSTQLKAVILTHGNVLRVKNCGLFPMFDDCKPAKMLIEGRSQKDELNHQRNSGLHRRQFLRRSRNYELNRKRWLRLYRNRFLPRSRNYELNHKRRFGLYRNRFVPRFDLNTLETGFDLDALETGPDAFLQRFDMDTRPDVRKRIKIGLDSKNE</sequence>
<evidence type="ECO:0000256" key="2">
    <source>
        <dbReference type="ARBA" id="ARBA00022737"/>
    </source>
</evidence>
<evidence type="ECO:0000256" key="3">
    <source>
        <dbReference type="ARBA" id="ARBA00022821"/>
    </source>
</evidence>
<dbReference type="GO" id="GO:0043531">
    <property type="term" value="F:ADP binding"/>
    <property type="evidence" value="ECO:0007669"/>
    <property type="project" value="InterPro"/>
</dbReference>
<dbReference type="Gene3D" id="3.40.50.10140">
    <property type="entry name" value="Toll/interleukin-1 receptor homology (TIR) domain"/>
    <property type="match status" value="1"/>
</dbReference>
<keyword evidence="7" id="KW-1185">Reference proteome</keyword>
<keyword evidence="3" id="KW-0611">Plant defense</keyword>
<dbReference type="InterPro" id="IPR042197">
    <property type="entry name" value="Apaf_helical"/>
</dbReference>
<dbReference type="PANTHER" id="PTHR11017:SF573">
    <property type="entry name" value="ADP-RIBOSYL CYCLASE_CYCLIC ADP-RIBOSE HYDROLASE"/>
    <property type="match status" value="1"/>
</dbReference>
<evidence type="ECO:0000313" key="6">
    <source>
        <dbReference type="EMBL" id="KDP46537.1"/>
    </source>
</evidence>
<dbReference type="SUPFAM" id="SSF52058">
    <property type="entry name" value="L domain-like"/>
    <property type="match status" value="1"/>
</dbReference>
<dbReference type="GO" id="GO:0006952">
    <property type="term" value="P:defense response"/>
    <property type="evidence" value="ECO:0007669"/>
    <property type="project" value="InterPro"/>
</dbReference>
<dbReference type="PROSITE" id="PS50104">
    <property type="entry name" value="TIR"/>
    <property type="match status" value="1"/>
</dbReference>
<dbReference type="InterPro" id="IPR027417">
    <property type="entry name" value="P-loop_NTPase"/>
</dbReference>
<keyword evidence="1" id="KW-0433">Leucine-rich repeat</keyword>
<dbReference type="GO" id="GO:0007165">
    <property type="term" value="P:signal transduction"/>
    <property type="evidence" value="ECO:0007669"/>
    <property type="project" value="InterPro"/>
</dbReference>
<dbReference type="SMART" id="SM00255">
    <property type="entry name" value="TIR"/>
    <property type="match status" value="1"/>
</dbReference>
<dbReference type="PANTHER" id="PTHR11017">
    <property type="entry name" value="LEUCINE-RICH REPEAT-CONTAINING PROTEIN"/>
    <property type="match status" value="1"/>
</dbReference>
<dbReference type="SUPFAM" id="SSF52540">
    <property type="entry name" value="P-loop containing nucleoside triphosphate hydrolases"/>
    <property type="match status" value="1"/>
</dbReference>
<organism evidence="6 7">
    <name type="scientific">Jatropha curcas</name>
    <name type="common">Barbados nut</name>
    <dbReference type="NCBI Taxonomy" id="180498"/>
    <lineage>
        <taxon>Eukaryota</taxon>
        <taxon>Viridiplantae</taxon>
        <taxon>Streptophyta</taxon>
        <taxon>Embryophyta</taxon>
        <taxon>Tracheophyta</taxon>
        <taxon>Spermatophyta</taxon>
        <taxon>Magnoliopsida</taxon>
        <taxon>eudicotyledons</taxon>
        <taxon>Gunneridae</taxon>
        <taxon>Pentapetalae</taxon>
        <taxon>rosids</taxon>
        <taxon>fabids</taxon>
        <taxon>Malpighiales</taxon>
        <taxon>Euphorbiaceae</taxon>
        <taxon>Crotonoideae</taxon>
        <taxon>Jatropheae</taxon>
        <taxon>Jatropha</taxon>
    </lineage>
</organism>